<dbReference type="HOGENOM" id="CLU_1174117_0_0_0"/>
<sequence length="236" mass="27046">MITPDVFKDALLTQDYETMRFAIATGFDVNTVWQLGRPSFLQIAQTMNDMESLRILYEAGAVPDTPWLENLFKDFSRGVIRTHDGSAHNPCLQPGIRDLTENFTVLSLEYERGICHFSRGMHTIEITLKPFILDGECVQTSIQADRIALPPSLDDLLGQRFIFPRNPDAGYIDASLYLRQAHNPVYISSILFKNFVHDKRQIEVVMQMMFDFEEEMIGFANEALTLEIALFLEGWE</sequence>
<accession>A9AVI9</accession>
<dbReference type="eggNOG" id="ENOG5033KUP">
    <property type="taxonomic scope" value="Bacteria"/>
</dbReference>
<organism evidence="1 2">
    <name type="scientific">Herpetosiphon aurantiacus (strain ATCC 23779 / DSM 785 / 114-95)</name>
    <dbReference type="NCBI Taxonomy" id="316274"/>
    <lineage>
        <taxon>Bacteria</taxon>
        <taxon>Bacillati</taxon>
        <taxon>Chloroflexota</taxon>
        <taxon>Chloroflexia</taxon>
        <taxon>Herpetosiphonales</taxon>
        <taxon>Herpetosiphonaceae</taxon>
        <taxon>Herpetosiphon</taxon>
    </lineage>
</organism>
<name>A9AVI9_HERA2</name>
<proteinExistence type="predicted"/>
<dbReference type="InParanoid" id="A9AVI9"/>
<gene>
    <name evidence="1" type="ordered locus">Haur_2037</name>
</gene>
<keyword evidence="2" id="KW-1185">Reference proteome</keyword>
<protein>
    <submittedName>
        <fullName evidence="1">Uncharacterized protein</fullName>
    </submittedName>
</protein>
<dbReference type="Proteomes" id="UP000000787">
    <property type="component" value="Chromosome"/>
</dbReference>
<dbReference type="KEGG" id="hau:Haur_2037"/>
<evidence type="ECO:0000313" key="2">
    <source>
        <dbReference type="Proteomes" id="UP000000787"/>
    </source>
</evidence>
<dbReference type="BioCyc" id="HAUR316274:GHYA-2066-MONOMER"/>
<dbReference type="EMBL" id="CP000875">
    <property type="protein sequence ID" value="ABX04680.1"/>
    <property type="molecule type" value="Genomic_DNA"/>
</dbReference>
<evidence type="ECO:0000313" key="1">
    <source>
        <dbReference type="EMBL" id="ABX04680.1"/>
    </source>
</evidence>
<dbReference type="AlphaFoldDB" id="A9AVI9"/>
<reference evidence="1 2" key="1">
    <citation type="journal article" date="2011" name="Stand. Genomic Sci.">
        <title>Complete genome sequence of the filamentous gliding predatory bacterium Herpetosiphon aurantiacus type strain (114-95(T)).</title>
        <authorList>
            <person name="Kiss H."/>
            <person name="Nett M."/>
            <person name="Domin N."/>
            <person name="Martin K."/>
            <person name="Maresca J.A."/>
            <person name="Copeland A."/>
            <person name="Lapidus A."/>
            <person name="Lucas S."/>
            <person name="Berry K.W."/>
            <person name="Glavina Del Rio T."/>
            <person name="Dalin E."/>
            <person name="Tice H."/>
            <person name="Pitluck S."/>
            <person name="Richardson P."/>
            <person name="Bruce D."/>
            <person name="Goodwin L."/>
            <person name="Han C."/>
            <person name="Detter J.C."/>
            <person name="Schmutz J."/>
            <person name="Brettin T."/>
            <person name="Land M."/>
            <person name="Hauser L."/>
            <person name="Kyrpides N.C."/>
            <person name="Ivanova N."/>
            <person name="Goker M."/>
            <person name="Woyke T."/>
            <person name="Klenk H.P."/>
            <person name="Bryant D.A."/>
        </authorList>
    </citation>
    <scope>NUCLEOTIDE SEQUENCE [LARGE SCALE GENOMIC DNA]</scope>
    <source>
        <strain evidence="2">ATCC 23779 / DSM 785 / 114-95</strain>
    </source>
</reference>